<dbReference type="OrthoDB" id="9821511at2"/>
<keyword evidence="1" id="KW-0812">Transmembrane</keyword>
<proteinExistence type="predicted"/>
<dbReference type="PATRIC" id="fig|1461581.3.peg.1821"/>
<keyword evidence="1" id="KW-0472">Membrane</keyword>
<reference evidence="2" key="1">
    <citation type="submission" date="2014-07" db="EMBL/GenBank/DDBJ databases">
        <authorList>
            <person name="Urmite Genomes Urmite Genomes"/>
        </authorList>
    </citation>
    <scope>NUCLEOTIDE SEQUENCE</scope>
    <source>
        <strain evidence="2">12M76_air</strain>
    </source>
</reference>
<name>A0A078MHZ0_9PSED</name>
<gene>
    <name evidence="2" type="ORF">BN1049_01843</name>
</gene>
<feature type="transmembrane region" description="Helical" evidence="1">
    <location>
        <begin position="6"/>
        <end position="27"/>
    </location>
</feature>
<accession>A0A078MHZ0</accession>
<dbReference type="EMBL" id="LM997413">
    <property type="protein sequence ID" value="CEA05012.1"/>
    <property type="molecule type" value="Genomic_DNA"/>
</dbReference>
<dbReference type="EMBL" id="LK391969">
    <property type="protein sequence ID" value="CEF26909.1"/>
    <property type="molecule type" value="Genomic_DNA"/>
</dbReference>
<keyword evidence="1" id="KW-1133">Transmembrane helix</keyword>
<evidence type="ECO:0000256" key="1">
    <source>
        <dbReference type="SAM" id="Phobius"/>
    </source>
</evidence>
<evidence type="ECO:0000313" key="2">
    <source>
        <dbReference type="EMBL" id="CEA05012.1"/>
    </source>
</evidence>
<protein>
    <submittedName>
        <fullName evidence="2">Uncharacterized protein</fullName>
    </submittedName>
</protein>
<organism evidence="2">
    <name type="scientific">Pseudomonas saudimassiliensis</name>
    <dbReference type="NCBI Taxonomy" id="1461581"/>
    <lineage>
        <taxon>Bacteria</taxon>
        <taxon>Pseudomonadati</taxon>
        <taxon>Pseudomonadota</taxon>
        <taxon>Gammaproteobacteria</taxon>
        <taxon>Pseudomonadales</taxon>
        <taxon>Pseudomonadaceae</taxon>
        <taxon>Pseudomonas</taxon>
    </lineage>
</organism>
<dbReference type="AlphaFoldDB" id="A0A078MHZ0"/>
<sequence>MRDFLISLIGGGFVGAGAVAVLFKLFIKNQLEKSQREFQHHLDGKKLQLEAELSVFAESKKEHSVSYQQKKVSALERCYSAVVNTSLPRHQFRKKPTISRFSGTPEEQNASRYFHLFSENFQAFSRAFDSVSNGYAKLEDVGLYMDSILEKKVTATLQKINDFYMRKHAEMGQAHEQATAHFDGKSIENGSITFDFEAFHYSMLREWNLETKLLRQELKDELRAVLQPS</sequence>
<dbReference type="RefSeq" id="WP_044499478.1">
    <property type="nucleotide sequence ID" value="NZ_LK391969.1"/>
</dbReference>